<evidence type="ECO:0000313" key="4">
    <source>
        <dbReference type="Proteomes" id="UP000247555"/>
    </source>
</evidence>
<evidence type="ECO:0000256" key="1">
    <source>
        <dbReference type="SAM" id="MobiDB-lite"/>
    </source>
</evidence>
<dbReference type="RefSeq" id="WP_110389948.1">
    <property type="nucleotide sequence ID" value="NZ_CALCOA010000250.1"/>
</dbReference>
<dbReference type="Pfam" id="PF05545">
    <property type="entry name" value="FixQ"/>
    <property type="match status" value="1"/>
</dbReference>
<dbReference type="InterPro" id="IPR008621">
    <property type="entry name" value="Cbb3-typ_cyt_oxidase_comp"/>
</dbReference>
<organism evidence="3 4">
    <name type="scientific">Rivihabitans pingtungensis</name>
    <dbReference type="NCBI Taxonomy" id="1054498"/>
    <lineage>
        <taxon>Bacteria</taxon>
        <taxon>Pseudomonadati</taxon>
        <taxon>Pseudomonadota</taxon>
        <taxon>Betaproteobacteria</taxon>
        <taxon>Neisseriales</taxon>
        <taxon>Aquaspirillaceae</taxon>
        <taxon>Rivihabitans</taxon>
    </lineage>
</organism>
<dbReference type="Proteomes" id="UP000247555">
    <property type="component" value="Unassembled WGS sequence"/>
</dbReference>
<feature type="transmembrane region" description="Helical" evidence="2">
    <location>
        <begin position="6"/>
        <end position="27"/>
    </location>
</feature>
<evidence type="ECO:0000256" key="2">
    <source>
        <dbReference type="SAM" id="Phobius"/>
    </source>
</evidence>
<feature type="region of interest" description="Disordered" evidence="1">
    <location>
        <begin position="43"/>
        <end position="67"/>
    </location>
</feature>
<accession>A0A318KTT4</accession>
<dbReference type="EMBL" id="QJKI01000004">
    <property type="protein sequence ID" value="PXX80248.1"/>
    <property type="molecule type" value="Genomic_DNA"/>
</dbReference>
<name>A0A318KTT4_9NEIS</name>
<feature type="compositionally biased region" description="Polar residues" evidence="1">
    <location>
        <begin position="50"/>
        <end position="61"/>
    </location>
</feature>
<keyword evidence="2" id="KW-1133">Transmembrane helix</keyword>
<comment type="caution">
    <text evidence="3">The sequence shown here is derived from an EMBL/GenBank/DDBJ whole genome shotgun (WGS) entry which is preliminary data.</text>
</comment>
<dbReference type="OrthoDB" id="8604580at2"/>
<keyword evidence="2" id="KW-0812">Transmembrane</keyword>
<reference evidence="3 4" key="1">
    <citation type="submission" date="2018-05" db="EMBL/GenBank/DDBJ databases">
        <title>Genomic Encyclopedia of Type Strains, Phase IV (KMG-IV): sequencing the most valuable type-strain genomes for metagenomic binning, comparative biology and taxonomic classification.</title>
        <authorList>
            <person name="Goeker M."/>
        </authorList>
    </citation>
    <scope>NUCLEOTIDE SEQUENCE [LARGE SCALE GENOMIC DNA]</scope>
    <source>
        <strain evidence="3 4">DSM 29661</strain>
    </source>
</reference>
<proteinExistence type="predicted"/>
<evidence type="ECO:0000313" key="3">
    <source>
        <dbReference type="EMBL" id="PXX80248.1"/>
    </source>
</evidence>
<dbReference type="CDD" id="cd01324">
    <property type="entry name" value="cbb3_Oxidase_CcoQ"/>
    <property type="match status" value="1"/>
</dbReference>
<protein>
    <submittedName>
        <fullName evidence="3">Cytochrome c oxidase cbb3-type subunit 4</fullName>
    </submittedName>
</protein>
<dbReference type="AlphaFoldDB" id="A0A318KTT4"/>
<keyword evidence="4" id="KW-1185">Reference proteome</keyword>
<keyword evidence="2" id="KW-0472">Membrane</keyword>
<sequence length="67" mass="7390">MDGINLIRIIFTVLSFVCFLLIAFWAYSKTSKKQFDEAANLPFADDEEGSQQADGTRSPSASDGAKR</sequence>
<gene>
    <name evidence="3" type="ORF">DFR34_10419</name>
</gene>